<dbReference type="Proteomes" id="UP001359559">
    <property type="component" value="Unassembled WGS sequence"/>
</dbReference>
<dbReference type="InterPro" id="IPR017923">
    <property type="entry name" value="TFIIS_N"/>
</dbReference>
<keyword evidence="4" id="KW-0175">Coiled coil</keyword>
<name>A0AAN9FNV4_CLITE</name>
<dbReference type="InterPro" id="IPR035441">
    <property type="entry name" value="TFIIS/LEDGF_dom_sf"/>
</dbReference>
<evidence type="ECO:0000256" key="1">
    <source>
        <dbReference type="ARBA" id="ARBA00004123"/>
    </source>
</evidence>
<dbReference type="CDD" id="cd00183">
    <property type="entry name" value="TFIIS_I"/>
    <property type="match status" value="1"/>
</dbReference>
<dbReference type="Pfam" id="PF08711">
    <property type="entry name" value="Med26"/>
    <property type="match status" value="1"/>
</dbReference>
<evidence type="ECO:0000256" key="2">
    <source>
        <dbReference type="ARBA" id="ARBA00023242"/>
    </source>
</evidence>
<dbReference type="SMART" id="SM00509">
    <property type="entry name" value="TFS2N"/>
    <property type="match status" value="1"/>
</dbReference>
<protein>
    <recommendedName>
        <fullName evidence="6">TFIIS N-terminal domain-containing protein</fullName>
    </recommendedName>
</protein>
<sequence>MTMNKGSLDYWRNYFGAANSDIFGIIDHAIMVAASDCPKEFKLRRDGIAERLFSCRLSRCLGCERVELAVSVVDDHGHGGGGDKSGFDGDGVEFEFEAGLSKESKVNSSRNDHGEMNMNHVSNYSYGDAEALTDEIEEESRYVEEVFRIKELLLNCEEESDSVLFESLRRLQLMGLSVDLLKATEIGKAVYPFRKHGSRDICQLARTLVDGWKEMVKEWFKATTPIAGSEGTPDSVNPSDIEDVEDEEGLPSPPMDEGALFAAPTGSMELSQFFDGMDDYGNPRQSGEFKKNTAKRKPQASNEANTIAKDSKGQQANKNEADGRLNKPAIADSGPGRPPKSTMPKKGNIESKMQQNIVKSGTPRKPQIRQLDKLKSSDEAEVMKLEVTKRKLQERYQQAENAKRQRTVQVMELHDLPKQGVGYRNLRGKPGNFKRQLAHGRR</sequence>
<dbReference type="InterPro" id="IPR003617">
    <property type="entry name" value="TFIIS/CRSP70_N_sub"/>
</dbReference>
<comment type="caution">
    <text evidence="7">The sequence shown here is derived from an EMBL/GenBank/DDBJ whole genome shotgun (WGS) entry which is preliminary data.</text>
</comment>
<organism evidence="7 8">
    <name type="scientific">Clitoria ternatea</name>
    <name type="common">Butterfly pea</name>
    <dbReference type="NCBI Taxonomy" id="43366"/>
    <lineage>
        <taxon>Eukaryota</taxon>
        <taxon>Viridiplantae</taxon>
        <taxon>Streptophyta</taxon>
        <taxon>Embryophyta</taxon>
        <taxon>Tracheophyta</taxon>
        <taxon>Spermatophyta</taxon>
        <taxon>Magnoliopsida</taxon>
        <taxon>eudicotyledons</taxon>
        <taxon>Gunneridae</taxon>
        <taxon>Pentapetalae</taxon>
        <taxon>rosids</taxon>
        <taxon>fabids</taxon>
        <taxon>Fabales</taxon>
        <taxon>Fabaceae</taxon>
        <taxon>Papilionoideae</taxon>
        <taxon>50 kb inversion clade</taxon>
        <taxon>NPAAA clade</taxon>
        <taxon>indigoferoid/millettioid clade</taxon>
        <taxon>Phaseoleae</taxon>
        <taxon>Clitoria</taxon>
    </lineage>
</organism>
<dbReference type="PROSITE" id="PS51319">
    <property type="entry name" value="TFIIS_N"/>
    <property type="match status" value="1"/>
</dbReference>
<evidence type="ECO:0000256" key="3">
    <source>
        <dbReference type="PROSITE-ProRule" id="PRU00649"/>
    </source>
</evidence>
<dbReference type="AlphaFoldDB" id="A0AAN9FNV4"/>
<feature type="coiled-coil region" evidence="4">
    <location>
        <begin position="375"/>
        <end position="409"/>
    </location>
</feature>
<feature type="region of interest" description="Disordered" evidence="5">
    <location>
        <begin position="225"/>
        <end position="368"/>
    </location>
</feature>
<dbReference type="PANTHER" id="PTHR46554:SF2">
    <property type="entry name" value="TFIIS N-TERMINAL DOMAIN-CONTAINING PROTEIN"/>
    <property type="match status" value="1"/>
</dbReference>
<dbReference type="GO" id="GO:0005634">
    <property type="term" value="C:nucleus"/>
    <property type="evidence" value="ECO:0007669"/>
    <property type="project" value="UniProtKB-SubCell"/>
</dbReference>
<comment type="subcellular location">
    <subcellularLocation>
        <location evidence="1 3">Nucleus</location>
    </subcellularLocation>
</comment>
<dbReference type="EMBL" id="JAYKXN010000006">
    <property type="protein sequence ID" value="KAK7278974.1"/>
    <property type="molecule type" value="Genomic_DNA"/>
</dbReference>
<feature type="region of interest" description="Disordered" evidence="5">
    <location>
        <begin position="420"/>
        <end position="442"/>
    </location>
</feature>
<dbReference type="PANTHER" id="PTHR46554">
    <property type="entry name" value="MEDIATOR OF RNA POLYMERASE II TRANSCRIPTION SUBUNIT 26A-RELATED"/>
    <property type="match status" value="1"/>
</dbReference>
<evidence type="ECO:0000313" key="8">
    <source>
        <dbReference type="Proteomes" id="UP001359559"/>
    </source>
</evidence>
<evidence type="ECO:0000259" key="6">
    <source>
        <dbReference type="PROSITE" id="PS51319"/>
    </source>
</evidence>
<feature type="domain" description="TFIIS N-terminal" evidence="6">
    <location>
        <begin position="144"/>
        <end position="219"/>
    </location>
</feature>
<keyword evidence="8" id="KW-1185">Reference proteome</keyword>
<evidence type="ECO:0000256" key="5">
    <source>
        <dbReference type="SAM" id="MobiDB-lite"/>
    </source>
</evidence>
<reference evidence="7 8" key="1">
    <citation type="submission" date="2024-01" db="EMBL/GenBank/DDBJ databases">
        <title>The genomes of 5 underutilized Papilionoideae crops provide insights into root nodulation and disease resistance.</title>
        <authorList>
            <person name="Yuan L."/>
        </authorList>
    </citation>
    <scope>NUCLEOTIDE SEQUENCE [LARGE SCALE GENOMIC DNA]</scope>
    <source>
        <strain evidence="7">LY-2023</strain>
        <tissue evidence="7">Leaf</tissue>
    </source>
</reference>
<gene>
    <name evidence="7" type="ORF">RJT34_24015</name>
</gene>
<dbReference type="SUPFAM" id="SSF47676">
    <property type="entry name" value="Conserved domain common to transcription factors TFIIS, elongin A, CRSP70"/>
    <property type="match status" value="1"/>
</dbReference>
<evidence type="ECO:0000256" key="4">
    <source>
        <dbReference type="SAM" id="Coils"/>
    </source>
</evidence>
<feature type="compositionally biased region" description="Acidic residues" evidence="5">
    <location>
        <begin position="240"/>
        <end position="249"/>
    </location>
</feature>
<keyword evidence="2 3" id="KW-0539">Nucleus</keyword>
<dbReference type="Gene3D" id="1.20.930.10">
    <property type="entry name" value="Conserved domain common to transcription factors TFIIS, elongin A, CRSP70"/>
    <property type="match status" value="1"/>
</dbReference>
<evidence type="ECO:0000313" key="7">
    <source>
        <dbReference type="EMBL" id="KAK7278974.1"/>
    </source>
</evidence>
<accession>A0AAN9FNV4</accession>
<proteinExistence type="predicted"/>